<protein>
    <submittedName>
        <fullName evidence="3">Uncharacterized protein</fullName>
    </submittedName>
</protein>
<gene>
    <name evidence="3" type="ordered locus">CAALFM_CR08110WA</name>
    <name evidence="2" type="ordered locus">orf19.13728</name>
</gene>
<dbReference type="CGD" id="CAL0000180144">
    <property type="gene designation" value="orf19.13728"/>
</dbReference>
<reference evidence="3 4" key="2">
    <citation type="journal article" date="2007" name="Genome Biol.">
        <title>Assembly of the Candida albicans genome into sixteen supercontigs aligned on the eight chromosomes.</title>
        <authorList>
            <person name="van het Hoog M."/>
            <person name="Rast T.J."/>
            <person name="Martchenko M."/>
            <person name="Grindle S."/>
            <person name="Dignard D."/>
            <person name="Hogues H."/>
            <person name="Cuomo C."/>
            <person name="Berriman M."/>
            <person name="Scherer S."/>
            <person name="Magee B.B."/>
            <person name="Whiteway M."/>
            <person name="Chibana H."/>
            <person name="Nantel A."/>
            <person name="Magee P.T."/>
        </authorList>
    </citation>
    <scope>GENOME REANNOTATION</scope>
    <source>
        <strain evidence="4">SC5314 / ATCC MYA-2876</strain>
    </source>
</reference>
<dbReference type="EMBL" id="CP017630">
    <property type="protein sequence ID" value="AOW31496.1"/>
    <property type="molecule type" value="Genomic_DNA"/>
</dbReference>
<sequence length="424" mass="48856">MSFVRNRNNKRQRTGRGPRKPKSNRDKEERQLSIRNEEGYFSKATKLGSSNEFVDFETSIQPYLWTTVTPVIESATRTHASARMPTLKRLCAEQLARNVEYIGWHLIASAPWSIWKLVWTIIVKTGQDSPETYAKFAKFFHSFQDFRAHRYLLEQGIRGQAIGKYLIPGCRLHRVETVFGNIDLHDTIKFLDIWQPITILDLSLIKLSRDEYFALFNIPNLVCLSLCNHHIDDTFIASLCSTIKNRKLWKLSVLKIENTKVTKTGIMSLFALGKESCDLACIETDIPIVDNYACSTNWSKLDNESASIYRLPLALKLNALMKKNILQTSIINDNIMDLMVVDKTWHSSNASQENINSAWEARKDATIKRYRGKTYIRKHELQKVDGPNGINAVSSTENTLLPTEQRRKKHKNRIQLNAKNFFCI</sequence>
<dbReference type="eggNOG" id="ENOG502SBJ8">
    <property type="taxonomic scope" value="Eukaryota"/>
</dbReference>
<evidence type="ECO:0000313" key="2">
    <source>
        <dbReference type="CGD" id="CAL0000180144"/>
    </source>
</evidence>
<reference evidence="3 4" key="1">
    <citation type="journal article" date="2004" name="Proc. Natl. Acad. Sci. U.S.A.">
        <title>The diploid genome sequence of Candida albicans.</title>
        <authorList>
            <person name="Jones T."/>
            <person name="Federspiel N.A."/>
            <person name="Chibana H."/>
            <person name="Dungan J."/>
            <person name="Kalman S."/>
            <person name="Magee B.B."/>
            <person name="Newport G."/>
            <person name="Thorstenson Y.R."/>
            <person name="Agabian N."/>
            <person name="Magee P.T."/>
            <person name="Davis R.W."/>
            <person name="Scherer S."/>
        </authorList>
    </citation>
    <scope>NUCLEOTIDE SEQUENCE [LARGE SCALE GENOMIC DNA]</scope>
    <source>
        <strain evidence="4">SC5314 / ATCC MYA-2876</strain>
    </source>
</reference>
<evidence type="ECO:0000313" key="3">
    <source>
        <dbReference type="EMBL" id="AOW31496.1"/>
    </source>
</evidence>
<dbReference type="SUPFAM" id="SSF52047">
    <property type="entry name" value="RNI-like"/>
    <property type="match status" value="1"/>
</dbReference>
<dbReference type="InParanoid" id="A0A1D8PTP0"/>
<proteinExistence type="predicted"/>
<dbReference type="Gene3D" id="3.80.10.10">
    <property type="entry name" value="Ribonuclease Inhibitor"/>
    <property type="match status" value="1"/>
</dbReference>
<reference evidence="3 4" key="3">
    <citation type="journal article" date="2013" name="Genome Biol.">
        <title>Assembly of a phased diploid Candida albicans genome facilitates allele-specific measurements and provides a simple model for repeat and indel structure.</title>
        <authorList>
            <person name="Muzzey D."/>
            <person name="Schwartz K."/>
            <person name="Weissman J.S."/>
            <person name="Sherlock G."/>
        </authorList>
    </citation>
    <scope>NUCLEOTIDE SEQUENCE [LARGE SCALE GENOMIC DNA]</scope>
    <source>
        <strain evidence="4">SC5314 / ATCC MYA-2876</strain>
    </source>
</reference>
<dbReference type="Proteomes" id="UP000000559">
    <property type="component" value="Chromosome R"/>
</dbReference>
<evidence type="ECO:0000313" key="4">
    <source>
        <dbReference type="Proteomes" id="UP000000559"/>
    </source>
</evidence>
<feature type="region of interest" description="Disordered" evidence="1">
    <location>
        <begin position="1"/>
        <end position="32"/>
    </location>
</feature>
<organism evidence="3 4">
    <name type="scientific">Candida albicans (strain SC5314 / ATCC MYA-2876)</name>
    <name type="common">Yeast</name>
    <dbReference type="NCBI Taxonomy" id="237561"/>
    <lineage>
        <taxon>Eukaryota</taxon>
        <taxon>Fungi</taxon>
        <taxon>Dikarya</taxon>
        <taxon>Ascomycota</taxon>
        <taxon>Saccharomycotina</taxon>
        <taxon>Pichiomycetes</taxon>
        <taxon>Debaryomycetaceae</taxon>
        <taxon>Candida/Lodderomyces clade</taxon>
        <taxon>Candida</taxon>
    </lineage>
</organism>
<feature type="compositionally biased region" description="Basic residues" evidence="1">
    <location>
        <begin position="7"/>
        <end position="22"/>
    </location>
</feature>
<keyword evidence="4" id="KW-1185">Reference proteome</keyword>
<dbReference type="AlphaFoldDB" id="A0A1D8PTP0"/>
<feature type="compositionally biased region" description="Basic and acidic residues" evidence="1">
    <location>
        <begin position="23"/>
        <end position="32"/>
    </location>
</feature>
<evidence type="ECO:0000256" key="1">
    <source>
        <dbReference type="SAM" id="MobiDB-lite"/>
    </source>
</evidence>
<dbReference type="GeneID" id="3642067"/>
<dbReference type="OrthoDB" id="4078956at2759"/>
<dbReference type="KEGG" id="cal:CAALFM_CR08110WA"/>
<accession>A0A1D8PTP0</accession>
<dbReference type="VEuPathDB" id="FungiDB:CR_08110W_A"/>
<dbReference type="InterPro" id="IPR032675">
    <property type="entry name" value="LRR_dom_sf"/>
</dbReference>
<name>A0A1D8PTP0_CANAL</name>
<dbReference type="RefSeq" id="XP_716211.2">
    <property type="nucleotide sequence ID" value="XM_711118.2"/>
</dbReference>